<dbReference type="Proteomes" id="UP001168098">
    <property type="component" value="Unassembled WGS sequence"/>
</dbReference>
<proteinExistence type="predicted"/>
<protein>
    <submittedName>
        <fullName evidence="1">Uncharacterized protein</fullName>
    </submittedName>
</protein>
<organism evidence="1 2">
    <name type="scientific">Vitis rotundifolia</name>
    <name type="common">Muscadine grape</name>
    <dbReference type="NCBI Taxonomy" id="103349"/>
    <lineage>
        <taxon>Eukaryota</taxon>
        <taxon>Viridiplantae</taxon>
        <taxon>Streptophyta</taxon>
        <taxon>Embryophyta</taxon>
        <taxon>Tracheophyta</taxon>
        <taxon>Spermatophyta</taxon>
        <taxon>Magnoliopsida</taxon>
        <taxon>eudicotyledons</taxon>
        <taxon>Gunneridae</taxon>
        <taxon>Pentapetalae</taxon>
        <taxon>rosids</taxon>
        <taxon>Vitales</taxon>
        <taxon>Vitaceae</taxon>
        <taxon>Viteae</taxon>
        <taxon>Vitis</taxon>
    </lineage>
</organism>
<evidence type="ECO:0000313" key="1">
    <source>
        <dbReference type="EMBL" id="KAJ9692933.1"/>
    </source>
</evidence>
<sequence length="48" mass="5561">MEIVSSFSIRLDKIDFVRCKEKVELECDLMKVMMRATYAKSASKNVES</sequence>
<gene>
    <name evidence="1" type="ORF">PVL29_011855</name>
</gene>
<dbReference type="AlphaFoldDB" id="A0AA39DQ49"/>
<evidence type="ECO:0000313" key="2">
    <source>
        <dbReference type="Proteomes" id="UP001168098"/>
    </source>
</evidence>
<name>A0AA39DQ49_VITRO</name>
<reference evidence="1 2" key="1">
    <citation type="journal article" date="2023" name="BMC Biotechnol.">
        <title>Vitis rotundifolia cv Carlos genome sequencing.</title>
        <authorList>
            <person name="Huff M."/>
            <person name="Hulse-Kemp A."/>
            <person name="Scheffler B."/>
            <person name="Youngblood R."/>
            <person name="Simpson S."/>
            <person name="Babiker E."/>
            <person name="Staton M."/>
        </authorList>
    </citation>
    <scope>NUCLEOTIDE SEQUENCE [LARGE SCALE GENOMIC DNA]</scope>
    <source>
        <tissue evidence="1">Leaf</tissue>
    </source>
</reference>
<accession>A0AA39DQ49</accession>
<dbReference type="EMBL" id="JARBHA010000009">
    <property type="protein sequence ID" value="KAJ9692933.1"/>
    <property type="molecule type" value="Genomic_DNA"/>
</dbReference>
<comment type="caution">
    <text evidence="1">The sequence shown here is derived from an EMBL/GenBank/DDBJ whole genome shotgun (WGS) entry which is preliminary data.</text>
</comment>
<keyword evidence="2" id="KW-1185">Reference proteome</keyword>